<gene>
    <name evidence="9" type="ORF">HELGO_WM14677</name>
</gene>
<accession>A0A6S6SEV4</accession>
<evidence type="ECO:0000313" key="9">
    <source>
        <dbReference type="EMBL" id="CAA6804748.1"/>
    </source>
</evidence>
<evidence type="ECO:0000256" key="6">
    <source>
        <dbReference type="ARBA" id="ARBA00022759"/>
    </source>
</evidence>
<dbReference type="PROSITE" id="PS50879">
    <property type="entry name" value="RNASE_H_1"/>
    <property type="match status" value="1"/>
</dbReference>
<dbReference type="InterPro" id="IPR036397">
    <property type="entry name" value="RNaseH_sf"/>
</dbReference>
<organism evidence="9">
    <name type="scientific">uncultured Sulfurovum sp</name>
    <dbReference type="NCBI Taxonomy" id="269237"/>
    <lineage>
        <taxon>Bacteria</taxon>
        <taxon>Pseudomonadati</taxon>
        <taxon>Campylobacterota</taxon>
        <taxon>Epsilonproteobacteria</taxon>
        <taxon>Campylobacterales</taxon>
        <taxon>Sulfurovaceae</taxon>
        <taxon>Sulfurovum</taxon>
        <taxon>environmental samples</taxon>
    </lineage>
</organism>
<dbReference type="PANTHER" id="PTHR10642">
    <property type="entry name" value="RIBONUCLEASE H1"/>
    <property type="match status" value="1"/>
</dbReference>
<dbReference type="InterPro" id="IPR050092">
    <property type="entry name" value="RNase_H"/>
</dbReference>
<dbReference type="PANTHER" id="PTHR10642:SF26">
    <property type="entry name" value="RIBONUCLEASE H1"/>
    <property type="match status" value="1"/>
</dbReference>
<evidence type="ECO:0000256" key="3">
    <source>
        <dbReference type="ARBA" id="ARBA00012180"/>
    </source>
</evidence>
<dbReference type="AlphaFoldDB" id="A0A6S6SEV4"/>
<keyword evidence="7" id="KW-0378">Hydrolase</keyword>
<dbReference type="SUPFAM" id="SSF53098">
    <property type="entry name" value="Ribonuclease H-like"/>
    <property type="match status" value="1"/>
</dbReference>
<keyword evidence="6" id="KW-0255">Endonuclease</keyword>
<evidence type="ECO:0000256" key="2">
    <source>
        <dbReference type="ARBA" id="ARBA00005300"/>
    </source>
</evidence>
<feature type="domain" description="RNase H type-1" evidence="8">
    <location>
        <begin position="84"/>
        <end position="230"/>
    </location>
</feature>
<evidence type="ECO:0000256" key="1">
    <source>
        <dbReference type="ARBA" id="ARBA00000077"/>
    </source>
</evidence>
<dbReference type="InterPro" id="IPR002156">
    <property type="entry name" value="RNaseH_domain"/>
</dbReference>
<dbReference type="Pfam" id="PF00075">
    <property type="entry name" value="RNase_H"/>
    <property type="match status" value="1"/>
</dbReference>
<sequence length="253" mass="27981">MKIDENFMALGKVDGELNEAQQGLIQSEEISQANANLFLLLRGAFESSVQAQIIANYKLLAQYHKDKKAEPKVEVKEAYLTKSDGADITIYCDGACKGNPGRSGSGLAVYDGAEKPTLLYGQYKEMGTNNTAELNALHKALLLAEESEDSKVSICCDSKYSIDCITKWAYSWKEKGWKKKGGEIKNLEIIQEAHALYETLKERVLVKHVKGHAGFEGNELADRMAGYTILAKNEAYEIYGYEDVESVLTMGEG</sequence>
<reference evidence="9" key="1">
    <citation type="submission" date="2020-01" db="EMBL/GenBank/DDBJ databases">
        <authorList>
            <person name="Meier V. D."/>
            <person name="Meier V D."/>
        </authorList>
    </citation>
    <scope>NUCLEOTIDE SEQUENCE</scope>
    <source>
        <strain evidence="9">HLG_WM_MAG_06</strain>
    </source>
</reference>
<dbReference type="GO" id="GO:0004523">
    <property type="term" value="F:RNA-DNA hybrid ribonuclease activity"/>
    <property type="evidence" value="ECO:0007669"/>
    <property type="project" value="UniProtKB-EC"/>
</dbReference>
<dbReference type="InterPro" id="IPR012337">
    <property type="entry name" value="RNaseH-like_sf"/>
</dbReference>
<dbReference type="GO" id="GO:0046872">
    <property type="term" value="F:metal ion binding"/>
    <property type="evidence" value="ECO:0007669"/>
    <property type="project" value="UniProtKB-KW"/>
</dbReference>
<evidence type="ECO:0000256" key="4">
    <source>
        <dbReference type="ARBA" id="ARBA00022722"/>
    </source>
</evidence>
<protein>
    <recommendedName>
        <fullName evidence="3">ribonuclease H</fullName>
        <ecNumber evidence="3">3.1.26.4</ecNumber>
    </recommendedName>
</protein>
<name>A0A6S6SEV4_9BACT</name>
<dbReference type="Gene3D" id="3.30.420.10">
    <property type="entry name" value="Ribonuclease H-like superfamily/Ribonuclease H"/>
    <property type="match status" value="1"/>
</dbReference>
<proteinExistence type="inferred from homology"/>
<dbReference type="EMBL" id="CACVAP010000045">
    <property type="protein sequence ID" value="CAA6804748.1"/>
    <property type="molecule type" value="Genomic_DNA"/>
</dbReference>
<dbReference type="GO" id="GO:0043137">
    <property type="term" value="P:DNA replication, removal of RNA primer"/>
    <property type="evidence" value="ECO:0007669"/>
    <property type="project" value="TreeGrafter"/>
</dbReference>
<comment type="similarity">
    <text evidence="2">Belongs to the RNase H family.</text>
</comment>
<comment type="catalytic activity">
    <reaction evidence="1">
        <text>Endonucleolytic cleavage to 5'-phosphomonoester.</text>
        <dbReference type="EC" id="3.1.26.4"/>
    </reaction>
</comment>
<keyword evidence="4" id="KW-0540">Nuclease</keyword>
<dbReference type="EC" id="3.1.26.4" evidence="3"/>
<evidence type="ECO:0000256" key="5">
    <source>
        <dbReference type="ARBA" id="ARBA00022723"/>
    </source>
</evidence>
<evidence type="ECO:0000256" key="7">
    <source>
        <dbReference type="ARBA" id="ARBA00022801"/>
    </source>
</evidence>
<dbReference type="GO" id="GO:0003676">
    <property type="term" value="F:nucleic acid binding"/>
    <property type="evidence" value="ECO:0007669"/>
    <property type="project" value="InterPro"/>
</dbReference>
<keyword evidence="5" id="KW-0479">Metal-binding</keyword>
<evidence type="ECO:0000259" key="8">
    <source>
        <dbReference type="PROSITE" id="PS50879"/>
    </source>
</evidence>